<evidence type="ECO:0000259" key="2">
    <source>
        <dbReference type="Pfam" id="PF07727"/>
    </source>
</evidence>
<organism evidence="3 4">
    <name type="scientific">Cymbomonas tetramitiformis</name>
    <dbReference type="NCBI Taxonomy" id="36881"/>
    <lineage>
        <taxon>Eukaryota</taxon>
        <taxon>Viridiplantae</taxon>
        <taxon>Chlorophyta</taxon>
        <taxon>Pyramimonadophyceae</taxon>
        <taxon>Pyramimonadales</taxon>
        <taxon>Pyramimonadaceae</taxon>
        <taxon>Cymbomonas</taxon>
    </lineage>
</organism>
<protein>
    <recommendedName>
        <fullName evidence="2">Reverse transcriptase Ty1/copia-type domain-containing protein</fullName>
    </recommendedName>
</protein>
<reference evidence="3 4" key="1">
    <citation type="journal article" date="2015" name="Genome Biol. Evol.">
        <title>Comparative Genomics of a Bacterivorous Green Alga Reveals Evolutionary Causalities and Consequences of Phago-Mixotrophic Mode of Nutrition.</title>
        <authorList>
            <person name="Burns J.A."/>
            <person name="Paasch A."/>
            <person name="Narechania A."/>
            <person name="Kim E."/>
        </authorList>
    </citation>
    <scope>NUCLEOTIDE SEQUENCE [LARGE SCALE GENOMIC DNA]</scope>
    <source>
        <strain evidence="3 4">PLY_AMNH</strain>
    </source>
</reference>
<feature type="domain" description="Reverse transcriptase Ty1/copia-type" evidence="2">
    <location>
        <begin position="35"/>
        <end position="203"/>
    </location>
</feature>
<sequence>MQPLSPSDVTEWLIADKAEENALIDEKEAIKPVEELPLRVQAVGMKAVSTVKLDGQNQLDKRKRRWVVFGNKQTHGLNYENTHSPCTQLVTLRVIFMLSLVWLLEGFALDVITCFLNSQLDTNESIFVTFPDGRTIRGCRCGRLLSSVHGLKQAPRVWYYTSKKWLLQYDDRLRVSSVEPCLFYIWLPPTLIVLLYVHVDDYFCFTDQEEWRTTSSVLLGRSTSASTRDRALTSCTTPLVVAAYKDADHAADKVTRQSVTGSLVTLNGGPMMFSSKLQKTVALSGTDAEPMVLTETARDAEYCYHLLSEIAVVETPMALHGDNHASVYQAENALNNSATRHLAVRCDFFTASQRGASPSGRRIAFTGEGMPSEGRERLPGEGHVLQREEASPPSG</sequence>
<dbReference type="Pfam" id="PF07727">
    <property type="entry name" value="RVT_2"/>
    <property type="match status" value="1"/>
</dbReference>
<dbReference type="InterPro" id="IPR013103">
    <property type="entry name" value="RVT_2"/>
</dbReference>
<accession>A0AAE0KU32</accession>
<dbReference type="EMBL" id="LGRX02017596">
    <property type="protein sequence ID" value="KAK3260555.1"/>
    <property type="molecule type" value="Genomic_DNA"/>
</dbReference>
<dbReference type="CDD" id="cd09272">
    <property type="entry name" value="RNase_HI_RT_Ty1"/>
    <property type="match status" value="1"/>
</dbReference>
<gene>
    <name evidence="3" type="ORF">CYMTET_30494</name>
</gene>
<feature type="compositionally biased region" description="Basic and acidic residues" evidence="1">
    <location>
        <begin position="373"/>
        <end position="395"/>
    </location>
</feature>
<name>A0AAE0KU32_9CHLO</name>
<dbReference type="PANTHER" id="PTHR11439">
    <property type="entry name" value="GAG-POL-RELATED RETROTRANSPOSON"/>
    <property type="match status" value="1"/>
</dbReference>
<keyword evidence="4" id="KW-1185">Reference proteome</keyword>
<proteinExistence type="predicted"/>
<dbReference type="PANTHER" id="PTHR11439:SF463">
    <property type="entry name" value="REVERSE TRANSCRIPTASE TY1_COPIA-TYPE DOMAIN-CONTAINING PROTEIN"/>
    <property type="match status" value="1"/>
</dbReference>
<dbReference type="Proteomes" id="UP001190700">
    <property type="component" value="Unassembled WGS sequence"/>
</dbReference>
<comment type="caution">
    <text evidence="3">The sequence shown here is derived from an EMBL/GenBank/DDBJ whole genome shotgun (WGS) entry which is preliminary data.</text>
</comment>
<feature type="region of interest" description="Disordered" evidence="1">
    <location>
        <begin position="355"/>
        <end position="395"/>
    </location>
</feature>
<dbReference type="AlphaFoldDB" id="A0AAE0KU32"/>
<evidence type="ECO:0000256" key="1">
    <source>
        <dbReference type="SAM" id="MobiDB-lite"/>
    </source>
</evidence>
<evidence type="ECO:0000313" key="3">
    <source>
        <dbReference type="EMBL" id="KAK3260555.1"/>
    </source>
</evidence>
<evidence type="ECO:0000313" key="4">
    <source>
        <dbReference type="Proteomes" id="UP001190700"/>
    </source>
</evidence>